<comment type="caution">
    <text evidence="6">The sequence shown here is derived from an EMBL/GenBank/DDBJ whole genome shotgun (WGS) entry which is preliminary data.</text>
</comment>
<protein>
    <submittedName>
        <fullName evidence="6">Dehydrogenase E1 component subunit alpha/beta</fullName>
    </submittedName>
</protein>
<dbReference type="Pfam" id="PF00676">
    <property type="entry name" value="E1_dh"/>
    <property type="match status" value="1"/>
</dbReference>
<name>A0ABU3TEI6_9BACT</name>
<dbReference type="SUPFAM" id="SSF52518">
    <property type="entry name" value="Thiamin diphosphate-binding fold (THDP-binding)"/>
    <property type="match status" value="2"/>
</dbReference>
<dbReference type="Gene3D" id="3.40.50.920">
    <property type="match status" value="1"/>
</dbReference>
<evidence type="ECO:0000259" key="5">
    <source>
        <dbReference type="SMART" id="SM00861"/>
    </source>
</evidence>
<dbReference type="Gene3D" id="3.40.50.970">
    <property type="match status" value="2"/>
</dbReference>
<evidence type="ECO:0000313" key="6">
    <source>
        <dbReference type="EMBL" id="MDU0369764.1"/>
    </source>
</evidence>
<dbReference type="Pfam" id="PF02780">
    <property type="entry name" value="Transketolase_C"/>
    <property type="match status" value="1"/>
</dbReference>
<dbReference type="PANTHER" id="PTHR43257:SF2">
    <property type="entry name" value="PYRUVATE DEHYDROGENASE E1 COMPONENT SUBUNIT BETA"/>
    <property type="match status" value="1"/>
</dbReference>
<dbReference type="EMBL" id="JAWDJT010000002">
    <property type="protein sequence ID" value="MDU0369764.1"/>
    <property type="molecule type" value="Genomic_DNA"/>
</dbReference>
<dbReference type="InterPro" id="IPR033248">
    <property type="entry name" value="Transketolase_C"/>
</dbReference>
<organism evidence="6 7">
    <name type="scientific">Hymenobacter endophyticus</name>
    <dbReference type="NCBI Taxonomy" id="3076335"/>
    <lineage>
        <taxon>Bacteria</taxon>
        <taxon>Pseudomonadati</taxon>
        <taxon>Bacteroidota</taxon>
        <taxon>Cytophagia</taxon>
        <taxon>Cytophagales</taxon>
        <taxon>Hymenobacteraceae</taxon>
        <taxon>Hymenobacter</taxon>
    </lineage>
</organism>
<dbReference type="CDD" id="cd07036">
    <property type="entry name" value="TPP_PYR_E1-PDHc-beta_like"/>
    <property type="match status" value="1"/>
</dbReference>
<evidence type="ECO:0000256" key="2">
    <source>
        <dbReference type="ARBA" id="ARBA00003906"/>
    </source>
</evidence>
<keyword evidence="4" id="KW-0786">Thiamine pyrophosphate</keyword>
<dbReference type="RefSeq" id="WP_315997255.1">
    <property type="nucleotide sequence ID" value="NZ_JAWDJT010000002.1"/>
</dbReference>
<dbReference type="SUPFAM" id="SSF52922">
    <property type="entry name" value="TK C-terminal domain-like"/>
    <property type="match status" value="1"/>
</dbReference>
<evidence type="ECO:0000313" key="7">
    <source>
        <dbReference type="Proteomes" id="UP001250698"/>
    </source>
</evidence>
<evidence type="ECO:0000256" key="1">
    <source>
        <dbReference type="ARBA" id="ARBA00001964"/>
    </source>
</evidence>
<dbReference type="SMART" id="SM00861">
    <property type="entry name" value="Transket_pyr"/>
    <property type="match status" value="1"/>
</dbReference>
<accession>A0ABU3TEI6</accession>
<reference evidence="6 7" key="1">
    <citation type="submission" date="2023-10" db="EMBL/GenBank/DDBJ databases">
        <title>Hymenobacter endophyticus sp. nov., an isolate from the leaf tissues of wheat.</title>
        <authorList>
            <person name="Dai Y."/>
        </authorList>
    </citation>
    <scope>NUCLEOTIDE SEQUENCE [LARGE SCALE GENOMIC DNA]</scope>
    <source>
        <strain evidence="6 7">ZK17L-C2</strain>
    </source>
</reference>
<evidence type="ECO:0000256" key="3">
    <source>
        <dbReference type="ARBA" id="ARBA00023002"/>
    </source>
</evidence>
<sequence length="661" mass="73874">MHFDRKDYSNDTLLHLYQHLLKPRMIEEKMLILLRQGKVSKWFSGIGQEAISVGSTLALDSDEYILPLHRNLGVFTGRDIPLHQLFAQWQGKTSGFTKGRDRSFHFGTNEHHIVGMISHLGPQLAVAGGIALADKLDDKPRVTITYSGDGGASEGDFHEALNVAAVWELPVIFIIENNGYGLSTPSNEQFRFRYFVDKGPAYGMEAVQVDGNNVLEVYDTVRRLAEDLRQNPRPVLLEALTFRMRGHEEASGTKYVPQELFEQWAQKDPVENYEKWLLQEGILDEEARMRFRETIKREIEEGLRLADAEPMPTASEQEVTDMYRSFEPDASLNLSTDNEQPTTDKRYVDAISDGLRQSMERYPELVLMGQDIAEYGGVFKITDGFVAQFGKGRVRNTPLCESAIVGAGLGLSIKGKKAMVEMQFADFVTCGFNQIVNNLAKSHYRWGQNADVVVRMPTGAGTAAGPFHSQSNEAWFTHTPGLKVVYPSNPVDAKGLLCAAFEDPNPVMFFEHKLLYRSLSAPVPDAYYTTPIGKAALVREGQEMSIITYGAGVHWALAAVEELGVGADILDLRTLLPWDEEAVRKTVEKNGRVILLHEDTLTGGLAGEIGAWIAEHCFRSLDAPILRVASLDTAVPFAPPLEKQFLPQQRLRQAIEKLRNY</sequence>
<dbReference type="InterPro" id="IPR029061">
    <property type="entry name" value="THDP-binding"/>
</dbReference>
<dbReference type="InterPro" id="IPR009014">
    <property type="entry name" value="Transketo_C/PFOR_II"/>
</dbReference>
<dbReference type="InterPro" id="IPR005475">
    <property type="entry name" value="Transketolase-like_Pyr-bd"/>
</dbReference>
<evidence type="ECO:0000256" key="4">
    <source>
        <dbReference type="ARBA" id="ARBA00023052"/>
    </source>
</evidence>
<feature type="domain" description="Transketolase-like pyrimidine-binding" evidence="5">
    <location>
        <begin position="345"/>
        <end position="518"/>
    </location>
</feature>
<gene>
    <name evidence="6" type="ORF">ROI90_05100</name>
</gene>
<dbReference type="PANTHER" id="PTHR43257">
    <property type="entry name" value="PYRUVATE DEHYDROGENASE E1 COMPONENT BETA SUBUNIT"/>
    <property type="match status" value="1"/>
</dbReference>
<keyword evidence="7" id="KW-1185">Reference proteome</keyword>
<proteinExistence type="predicted"/>
<dbReference type="Pfam" id="PF02779">
    <property type="entry name" value="Transket_pyr"/>
    <property type="match status" value="1"/>
</dbReference>
<dbReference type="InterPro" id="IPR001017">
    <property type="entry name" value="DH_E1"/>
</dbReference>
<dbReference type="Proteomes" id="UP001250698">
    <property type="component" value="Unassembled WGS sequence"/>
</dbReference>
<comment type="function">
    <text evidence="2">E1 component of the 2-oxoglutarate dehydrogenase (OGDH) complex which catalyzes the decarboxylation of 2-oxoglutarate, the first step in the conversion of 2-oxoglutarate to succinyl-CoA and CO(2).</text>
</comment>
<comment type="cofactor">
    <cofactor evidence="1">
        <name>thiamine diphosphate</name>
        <dbReference type="ChEBI" id="CHEBI:58937"/>
    </cofactor>
</comment>
<keyword evidence="3" id="KW-0560">Oxidoreductase</keyword>
<dbReference type="CDD" id="cd02000">
    <property type="entry name" value="TPP_E1_PDC_ADC_BCADC"/>
    <property type="match status" value="1"/>
</dbReference>